<comment type="caution">
    <text evidence="2">The sequence shown here is derived from an EMBL/GenBank/DDBJ whole genome shotgun (WGS) entry which is preliminary data.</text>
</comment>
<protein>
    <submittedName>
        <fullName evidence="2">Uncharacterized protein</fullName>
    </submittedName>
</protein>
<feature type="transmembrane region" description="Helical" evidence="1">
    <location>
        <begin position="73"/>
        <end position="89"/>
    </location>
</feature>
<gene>
    <name evidence="2" type="ORF">ACFOPQ_14170</name>
</gene>
<evidence type="ECO:0000313" key="3">
    <source>
        <dbReference type="Proteomes" id="UP001595748"/>
    </source>
</evidence>
<keyword evidence="1" id="KW-1133">Transmembrane helix</keyword>
<evidence type="ECO:0000256" key="1">
    <source>
        <dbReference type="SAM" id="Phobius"/>
    </source>
</evidence>
<feature type="transmembrane region" description="Helical" evidence="1">
    <location>
        <begin position="6"/>
        <end position="26"/>
    </location>
</feature>
<feature type="transmembrane region" description="Helical" evidence="1">
    <location>
        <begin position="101"/>
        <end position="122"/>
    </location>
</feature>
<dbReference type="EMBL" id="JBHRZF010000167">
    <property type="protein sequence ID" value="MFC3861910.1"/>
    <property type="molecule type" value="Genomic_DNA"/>
</dbReference>
<dbReference type="RefSeq" id="WP_380079270.1">
    <property type="nucleotide sequence ID" value="NZ_JBHRZF010000167.1"/>
</dbReference>
<keyword evidence="3" id="KW-1185">Reference proteome</keyword>
<proteinExistence type="predicted"/>
<reference evidence="3" key="1">
    <citation type="journal article" date="2019" name="Int. J. Syst. Evol. Microbiol.">
        <title>The Global Catalogue of Microorganisms (GCM) 10K type strain sequencing project: providing services to taxonomists for standard genome sequencing and annotation.</title>
        <authorList>
            <consortium name="The Broad Institute Genomics Platform"/>
            <consortium name="The Broad Institute Genome Sequencing Center for Infectious Disease"/>
            <person name="Wu L."/>
            <person name="Ma J."/>
        </authorList>
    </citation>
    <scope>NUCLEOTIDE SEQUENCE [LARGE SCALE GENOMIC DNA]</scope>
    <source>
        <strain evidence="3">CCTCC AB 2013263</strain>
    </source>
</reference>
<organism evidence="2 3">
    <name type="scientific">Deinococcus antarcticus</name>
    <dbReference type="NCBI Taxonomy" id="1298767"/>
    <lineage>
        <taxon>Bacteria</taxon>
        <taxon>Thermotogati</taxon>
        <taxon>Deinococcota</taxon>
        <taxon>Deinococci</taxon>
        <taxon>Deinococcales</taxon>
        <taxon>Deinococcaceae</taxon>
        <taxon>Deinococcus</taxon>
    </lineage>
</organism>
<name>A0ABV8ACJ6_9DEIO</name>
<dbReference type="Proteomes" id="UP001595748">
    <property type="component" value="Unassembled WGS sequence"/>
</dbReference>
<evidence type="ECO:0000313" key="2">
    <source>
        <dbReference type="EMBL" id="MFC3861910.1"/>
    </source>
</evidence>
<accession>A0ABV8ACJ6</accession>
<keyword evidence="1" id="KW-0472">Membrane</keyword>
<sequence>MTFSRFWLTAILPLSFALPMLLNAVWERRLVNRFTDSPEITAQQFGFPLPAVMDYCCASVTAHFFVLPFLSNWLFYSLVLTLLAWRLWPRLRNEQRRIIRGVSWLMLLPTLFLNGLTFMLSVRSWVSPYPVLETISIRPHFGLW</sequence>
<keyword evidence="1" id="KW-0812">Transmembrane</keyword>